<feature type="domain" description="MobA-like NTP transferase" evidence="1">
    <location>
        <begin position="21"/>
        <end position="159"/>
    </location>
</feature>
<gene>
    <name evidence="2" type="ORF">SAMN04488529_1011008</name>
</gene>
<dbReference type="PANTHER" id="PTHR43777">
    <property type="entry name" value="MOLYBDENUM COFACTOR CYTIDYLYLTRANSFERASE"/>
    <property type="match status" value="1"/>
</dbReference>
<dbReference type="AlphaFoldDB" id="A0A1H0NYD5"/>
<dbReference type="GO" id="GO:0016779">
    <property type="term" value="F:nucleotidyltransferase activity"/>
    <property type="evidence" value="ECO:0007669"/>
    <property type="project" value="UniProtKB-ARBA"/>
</dbReference>
<dbReference type="Gene3D" id="3.90.550.10">
    <property type="entry name" value="Spore Coat Polysaccharide Biosynthesis Protein SpsA, Chain A"/>
    <property type="match status" value="1"/>
</dbReference>
<dbReference type="InterPro" id="IPR025877">
    <property type="entry name" value="MobA-like_NTP_Trfase"/>
</dbReference>
<accession>A0A1H0NYD5</accession>
<dbReference type="InterPro" id="IPR029044">
    <property type="entry name" value="Nucleotide-diphossugar_trans"/>
</dbReference>
<evidence type="ECO:0000313" key="2">
    <source>
        <dbReference type="EMBL" id="SDO97777.1"/>
    </source>
</evidence>
<reference evidence="2 3" key="1">
    <citation type="submission" date="2016-10" db="EMBL/GenBank/DDBJ databases">
        <authorList>
            <person name="de Groot N.N."/>
        </authorList>
    </citation>
    <scope>NUCLEOTIDE SEQUENCE [LARGE SCALE GENOMIC DNA]</scope>
    <source>
        <strain evidence="2 3">DSM 12272</strain>
    </source>
</reference>
<dbReference type="InterPro" id="IPR036388">
    <property type="entry name" value="WH-like_DNA-bd_sf"/>
</dbReference>
<dbReference type="PANTHER" id="PTHR43777:SF1">
    <property type="entry name" value="MOLYBDENUM COFACTOR CYTIDYLYLTRANSFERASE"/>
    <property type="match status" value="1"/>
</dbReference>
<sequence>MKIGALIIAWKSSKDMEELGPLLTIGNTSIIKSTIITLQRAKVEPIVVVTGKRADELEKHIAKRGVIFLRIDNYEDMEMFEAVSLGINYMKNLCDKILVMPGKIPLFSTNTISKLLQSKASAAYPVYEGKKGHPVIFETRFINEILKYKGEHGLSGAISTLIENVELVNVEDESVIMAADSKENYEKIKEKAFNEKSSLRYLLQLRIAKDEIFFGPGIAQFLSLVKNNGSMQTSCKQMNMSYSKGLKMLSVAEKELGVSLLVRQSGGANGGSSCLSDMGEDILRRYFEMESKLKEKAEELFTEYFDGLEEL</sequence>
<evidence type="ECO:0000313" key="3">
    <source>
        <dbReference type="Proteomes" id="UP000198597"/>
    </source>
</evidence>
<dbReference type="InterPro" id="IPR036390">
    <property type="entry name" value="WH_DNA-bd_sf"/>
</dbReference>
<name>A0A1H0NYD5_9CLOT</name>
<dbReference type="EMBL" id="FNJM01000001">
    <property type="protein sequence ID" value="SDO97777.1"/>
    <property type="molecule type" value="Genomic_DNA"/>
</dbReference>
<keyword evidence="3" id="KW-1185">Reference proteome</keyword>
<dbReference type="Proteomes" id="UP000198597">
    <property type="component" value="Unassembled WGS sequence"/>
</dbReference>
<proteinExistence type="predicted"/>
<dbReference type="STRING" id="94869.SAMN04488529_1011008"/>
<dbReference type="OrthoDB" id="285216at2"/>
<protein>
    <submittedName>
        <fullName evidence="2">ModE molybdate transport repressor domain-containing protein</fullName>
    </submittedName>
</protein>
<evidence type="ECO:0000259" key="1">
    <source>
        <dbReference type="Pfam" id="PF12804"/>
    </source>
</evidence>
<dbReference type="Pfam" id="PF12804">
    <property type="entry name" value="NTP_transf_3"/>
    <property type="match status" value="1"/>
</dbReference>
<dbReference type="SUPFAM" id="SSF53448">
    <property type="entry name" value="Nucleotide-diphospho-sugar transferases"/>
    <property type="match status" value="1"/>
</dbReference>
<dbReference type="RefSeq" id="WP_089966419.1">
    <property type="nucleotide sequence ID" value="NZ_FNJM01000001.1"/>
</dbReference>
<dbReference type="Gene3D" id="1.10.10.10">
    <property type="entry name" value="Winged helix-like DNA-binding domain superfamily/Winged helix DNA-binding domain"/>
    <property type="match status" value="1"/>
</dbReference>
<dbReference type="SUPFAM" id="SSF46785">
    <property type="entry name" value="Winged helix' DNA-binding domain"/>
    <property type="match status" value="1"/>
</dbReference>
<organism evidence="2 3">
    <name type="scientific">Clostridium gasigenes</name>
    <dbReference type="NCBI Taxonomy" id="94869"/>
    <lineage>
        <taxon>Bacteria</taxon>
        <taxon>Bacillati</taxon>
        <taxon>Bacillota</taxon>
        <taxon>Clostridia</taxon>
        <taxon>Eubacteriales</taxon>
        <taxon>Clostridiaceae</taxon>
        <taxon>Clostridium</taxon>
    </lineage>
</organism>